<comment type="caution">
    <text evidence="2">The sequence shown here is derived from an EMBL/GenBank/DDBJ whole genome shotgun (WGS) entry which is preliminary data.</text>
</comment>
<protein>
    <submittedName>
        <fullName evidence="2">PEPxxWA-CTERM sorting domain-containing protein</fullName>
    </submittedName>
</protein>
<organism evidence="2 3">
    <name type="scientific">Duganella rivi</name>
    <dbReference type="NCBI Taxonomy" id="2666083"/>
    <lineage>
        <taxon>Bacteria</taxon>
        <taxon>Pseudomonadati</taxon>
        <taxon>Pseudomonadota</taxon>
        <taxon>Betaproteobacteria</taxon>
        <taxon>Burkholderiales</taxon>
        <taxon>Oxalobacteraceae</taxon>
        <taxon>Telluria group</taxon>
        <taxon>Duganella</taxon>
    </lineage>
</organism>
<dbReference type="AlphaFoldDB" id="A0A7X4GNY5"/>
<evidence type="ECO:0000313" key="3">
    <source>
        <dbReference type="Proteomes" id="UP000450012"/>
    </source>
</evidence>
<sequence>MSASLTASADGHGFDALNVTGVAQATPGHLSSFRGEVRVPVYGADLRYFTLSANTQVVFSVDVSMGVSTGFTPVSGELRNEMASAYASLEVAGLAADGYTQLFDLQEHEISVGYPGDAIPSGGSSSWSGVLSSSFSNLGSEETLGAFTTSALIEGQSLISAVPEPSTYAMLLGGLGLIGAAARRRRNVAA</sequence>
<dbReference type="Pfam" id="PF07589">
    <property type="entry name" value="PEP-CTERM"/>
    <property type="match status" value="1"/>
</dbReference>
<accession>A0A7X4GNY5</accession>
<dbReference type="NCBIfam" id="NF035944">
    <property type="entry name" value="PEPxxWA-CTERM"/>
    <property type="match status" value="1"/>
</dbReference>
<reference evidence="2 3" key="1">
    <citation type="submission" date="2019-12" db="EMBL/GenBank/DDBJ databases">
        <title>Novel species isolated from a subtropical stream in China.</title>
        <authorList>
            <person name="Lu H."/>
        </authorList>
    </citation>
    <scope>NUCLEOTIDE SEQUENCE [LARGE SCALE GENOMIC DNA]</scope>
    <source>
        <strain evidence="2 3">FT55W</strain>
    </source>
</reference>
<dbReference type="InterPro" id="IPR013424">
    <property type="entry name" value="Ice-binding_C"/>
</dbReference>
<gene>
    <name evidence="2" type="ORF">GTP45_03855</name>
</gene>
<dbReference type="NCBIfam" id="TIGR02595">
    <property type="entry name" value="PEP_CTERM"/>
    <property type="match status" value="1"/>
</dbReference>
<dbReference type="EMBL" id="WWCK01000001">
    <property type="protein sequence ID" value="MYM65972.1"/>
    <property type="molecule type" value="Genomic_DNA"/>
</dbReference>
<name>A0A7X4GNY5_9BURK</name>
<proteinExistence type="predicted"/>
<keyword evidence="3" id="KW-1185">Reference proteome</keyword>
<feature type="domain" description="Ice-binding protein C-terminal" evidence="1">
    <location>
        <begin position="161"/>
        <end position="185"/>
    </location>
</feature>
<evidence type="ECO:0000313" key="2">
    <source>
        <dbReference type="EMBL" id="MYM65972.1"/>
    </source>
</evidence>
<dbReference type="Proteomes" id="UP000450012">
    <property type="component" value="Unassembled WGS sequence"/>
</dbReference>
<evidence type="ECO:0000259" key="1">
    <source>
        <dbReference type="Pfam" id="PF07589"/>
    </source>
</evidence>